<dbReference type="Proteomes" id="UP000318878">
    <property type="component" value="Unassembled WGS sequence"/>
</dbReference>
<evidence type="ECO:0000256" key="1">
    <source>
        <dbReference type="ARBA" id="ARBA00008779"/>
    </source>
</evidence>
<proteinExistence type="inferred from homology"/>
<dbReference type="GO" id="GO:0004065">
    <property type="term" value="F:arylsulfatase activity"/>
    <property type="evidence" value="ECO:0007669"/>
    <property type="project" value="UniProtKB-EC"/>
</dbReference>
<dbReference type="PANTHER" id="PTHR42693">
    <property type="entry name" value="ARYLSULFATASE FAMILY MEMBER"/>
    <property type="match status" value="1"/>
</dbReference>
<comment type="caution">
    <text evidence="6">The sequence shown here is derived from an EMBL/GenBank/DDBJ whole genome shotgun (WGS) entry which is preliminary data.</text>
</comment>
<evidence type="ECO:0000313" key="6">
    <source>
        <dbReference type="EMBL" id="TWT33421.1"/>
    </source>
</evidence>
<evidence type="ECO:0000256" key="2">
    <source>
        <dbReference type="ARBA" id="ARBA00022801"/>
    </source>
</evidence>
<sequence length="160" mass="17354" precursor="true">MKRQILATVVGLLACAGSPAFAVEQRPNVIVIVTDDQGFSDAGFQGCREIPTPHIDALAQSGVIFDAGYVTHPYCSPSRAGLLSGRYQQRFGHECNPNGKEIDDLASTRPEKAKQLADMIKKWDAENIAPIWLDPHGPNVRKEEAARTQAVNAASQGEKK</sequence>
<dbReference type="RefSeq" id="WP_222434875.1">
    <property type="nucleotide sequence ID" value="NZ_SJPF01000003.1"/>
</dbReference>
<keyword evidence="7" id="KW-1185">Reference proteome</keyword>
<gene>
    <name evidence="6" type="primary">atsA_22</name>
    <name evidence="6" type="ORF">Enr8_32520</name>
</gene>
<dbReference type="SUPFAM" id="SSF53649">
    <property type="entry name" value="Alkaline phosphatase-like"/>
    <property type="match status" value="1"/>
</dbReference>
<dbReference type="InterPro" id="IPR050738">
    <property type="entry name" value="Sulfatase"/>
</dbReference>
<dbReference type="AlphaFoldDB" id="A0A5C5V513"/>
<dbReference type="EMBL" id="SJPF01000003">
    <property type="protein sequence ID" value="TWT33421.1"/>
    <property type="molecule type" value="Genomic_DNA"/>
</dbReference>
<protein>
    <submittedName>
        <fullName evidence="6">Arylsulfatase</fullName>
        <ecNumber evidence="6">3.1.6.1</ecNumber>
    </submittedName>
</protein>
<keyword evidence="2 6" id="KW-0378">Hydrolase</keyword>
<accession>A0A5C5V513</accession>
<dbReference type="InterPro" id="IPR017850">
    <property type="entry name" value="Alkaline_phosphatase_core_sf"/>
</dbReference>
<feature type="compositionally biased region" description="Polar residues" evidence="3">
    <location>
        <begin position="149"/>
        <end position="160"/>
    </location>
</feature>
<dbReference type="InterPro" id="IPR000917">
    <property type="entry name" value="Sulfatase_N"/>
</dbReference>
<evidence type="ECO:0000259" key="5">
    <source>
        <dbReference type="Pfam" id="PF00884"/>
    </source>
</evidence>
<evidence type="ECO:0000256" key="4">
    <source>
        <dbReference type="SAM" id="SignalP"/>
    </source>
</evidence>
<feature type="signal peptide" evidence="4">
    <location>
        <begin position="1"/>
        <end position="22"/>
    </location>
</feature>
<dbReference type="Gene3D" id="3.40.720.10">
    <property type="entry name" value="Alkaline Phosphatase, subunit A"/>
    <property type="match status" value="1"/>
</dbReference>
<dbReference type="EC" id="3.1.6.1" evidence="6"/>
<feature type="region of interest" description="Disordered" evidence="3">
    <location>
        <begin position="133"/>
        <end position="160"/>
    </location>
</feature>
<reference evidence="6 7" key="1">
    <citation type="submission" date="2019-02" db="EMBL/GenBank/DDBJ databases">
        <title>Deep-cultivation of Planctomycetes and their phenomic and genomic characterization uncovers novel biology.</title>
        <authorList>
            <person name="Wiegand S."/>
            <person name="Jogler M."/>
            <person name="Boedeker C."/>
            <person name="Pinto D."/>
            <person name="Vollmers J."/>
            <person name="Rivas-Marin E."/>
            <person name="Kohn T."/>
            <person name="Peeters S.H."/>
            <person name="Heuer A."/>
            <person name="Rast P."/>
            <person name="Oberbeckmann S."/>
            <person name="Bunk B."/>
            <person name="Jeske O."/>
            <person name="Meyerdierks A."/>
            <person name="Storesund J.E."/>
            <person name="Kallscheuer N."/>
            <person name="Luecker S."/>
            <person name="Lage O.M."/>
            <person name="Pohl T."/>
            <person name="Merkel B.J."/>
            <person name="Hornburger P."/>
            <person name="Mueller R.-W."/>
            <person name="Bruemmer F."/>
            <person name="Labrenz M."/>
            <person name="Spormann A.M."/>
            <person name="Op Den Camp H."/>
            <person name="Overmann J."/>
            <person name="Amann R."/>
            <person name="Jetten M.S.M."/>
            <person name="Mascher T."/>
            <person name="Medema M.H."/>
            <person name="Devos D.P."/>
            <person name="Kaster A.-K."/>
            <person name="Ovreas L."/>
            <person name="Rohde M."/>
            <person name="Galperin M.Y."/>
            <person name="Jogler C."/>
        </authorList>
    </citation>
    <scope>NUCLEOTIDE SEQUENCE [LARGE SCALE GENOMIC DNA]</scope>
    <source>
        <strain evidence="6 7">Enr8</strain>
    </source>
</reference>
<evidence type="ECO:0000256" key="3">
    <source>
        <dbReference type="SAM" id="MobiDB-lite"/>
    </source>
</evidence>
<name>A0A5C5V513_9BACT</name>
<dbReference type="PROSITE" id="PS51257">
    <property type="entry name" value="PROKAR_LIPOPROTEIN"/>
    <property type="match status" value="1"/>
</dbReference>
<feature type="domain" description="Sulfatase N-terminal" evidence="5">
    <location>
        <begin position="27"/>
        <end position="103"/>
    </location>
</feature>
<dbReference type="PANTHER" id="PTHR42693:SF53">
    <property type="entry name" value="ENDO-4-O-SULFATASE"/>
    <property type="match status" value="1"/>
</dbReference>
<keyword evidence="4" id="KW-0732">Signal</keyword>
<organism evidence="6 7">
    <name type="scientific">Blastopirellula retiformator</name>
    <dbReference type="NCBI Taxonomy" id="2527970"/>
    <lineage>
        <taxon>Bacteria</taxon>
        <taxon>Pseudomonadati</taxon>
        <taxon>Planctomycetota</taxon>
        <taxon>Planctomycetia</taxon>
        <taxon>Pirellulales</taxon>
        <taxon>Pirellulaceae</taxon>
        <taxon>Blastopirellula</taxon>
    </lineage>
</organism>
<feature type="chain" id="PRO_5023022567" evidence="4">
    <location>
        <begin position="23"/>
        <end position="160"/>
    </location>
</feature>
<evidence type="ECO:0000313" key="7">
    <source>
        <dbReference type="Proteomes" id="UP000318878"/>
    </source>
</evidence>
<comment type="similarity">
    <text evidence="1">Belongs to the sulfatase family.</text>
</comment>
<dbReference type="Pfam" id="PF00884">
    <property type="entry name" value="Sulfatase"/>
    <property type="match status" value="1"/>
</dbReference>